<accession>A0A1G5Y6H5</accession>
<proteinExistence type="predicted"/>
<gene>
    <name evidence="1" type="ORF">SAMN03080617_02292</name>
</gene>
<protein>
    <submittedName>
        <fullName evidence="1">Glycosyltransferase involved in cell wall bisynthesis</fullName>
    </submittedName>
</protein>
<dbReference type="SUPFAM" id="SSF53756">
    <property type="entry name" value="UDP-Glycosyltransferase/glycogen phosphorylase"/>
    <property type="match status" value="1"/>
</dbReference>
<dbReference type="STRING" id="279824.SAMN03080617_02292"/>
<dbReference type="AlphaFoldDB" id="A0A1G5Y6H5"/>
<dbReference type="GO" id="GO:0016740">
    <property type="term" value="F:transferase activity"/>
    <property type="evidence" value="ECO:0007669"/>
    <property type="project" value="UniProtKB-KW"/>
</dbReference>
<evidence type="ECO:0000313" key="2">
    <source>
        <dbReference type="Proteomes" id="UP000198756"/>
    </source>
</evidence>
<dbReference type="RefSeq" id="WP_092730076.1">
    <property type="nucleotide sequence ID" value="NZ_FMXE01000014.1"/>
</dbReference>
<evidence type="ECO:0000313" key="1">
    <source>
        <dbReference type="EMBL" id="SDA78233.1"/>
    </source>
</evidence>
<dbReference type="OrthoDB" id="9806653at2"/>
<reference evidence="2" key="1">
    <citation type="submission" date="2016-10" db="EMBL/GenBank/DDBJ databases">
        <authorList>
            <person name="Varghese N."/>
            <person name="Submissions S."/>
        </authorList>
    </citation>
    <scope>NUCLEOTIDE SEQUENCE [LARGE SCALE GENOMIC DNA]</scope>
    <source>
        <strain evidence="2">DSM 22703</strain>
    </source>
</reference>
<dbReference type="Gene3D" id="3.40.50.2000">
    <property type="entry name" value="Glycogen Phosphorylase B"/>
    <property type="match status" value="1"/>
</dbReference>
<keyword evidence="2" id="KW-1185">Reference proteome</keyword>
<sequence length="430" mass="49228">MKLLKKLVTSIVTFFWIPLYFIVATCWAATIGLRKRRQKPALVWGSTPIINNSYWARAMKSSGFISETYTTDFYSSINKREDWDRLLSEEFSWALHPMKPYLGFLSGLWSYDLFFLSFDGFFLGNTPFQFFQSFWFRLAGKKVVVMPYGSDSYVYRNIRSTGLIHGLMMSYPKAALKQDTIQKQVSYWSKNADVLFSGIMGPDGFGRWDVLAPTILYIDLDQWKPSNRKSNADGVNGSVRIVHAPNHRGFKGSEFILDSIKKLQAEGLKIELILLEKLQNSRVKEILNEEADILVEQLIATGHGMNGLEGLASGIPVISNMEDESYILPLRRWSYFEECPIVSGTPENLVDVLRKLITHPQLRNQLGDAGRNYVEKYHGLDSARFVFGEIIEFLQGNRESLINLFHPLLGEYPNRSPKIVHPLVKNRIVD</sequence>
<keyword evidence="1" id="KW-0808">Transferase</keyword>
<name>A0A1G5Y6H5_9BACT</name>
<dbReference type="EMBL" id="FMXE01000014">
    <property type="protein sequence ID" value="SDA78233.1"/>
    <property type="molecule type" value="Genomic_DNA"/>
</dbReference>
<dbReference type="Proteomes" id="UP000198756">
    <property type="component" value="Unassembled WGS sequence"/>
</dbReference>
<organism evidence="1 2">
    <name type="scientific">Algoriphagus alkaliphilus</name>
    <dbReference type="NCBI Taxonomy" id="279824"/>
    <lineage>
        <taxon>Bacteria</taxon>
        <taxon>Pseudomonadati</taxon>
        <taxon>Bacteroidota</taxon>
        <taxon>Cytophagia</taxon>
        <taxon>Cytophagales</taxon>
        <taxon>Cyclobacteriaceae</taxon>
        <taxon>Algoriphagus</taxon>
    </lineage>
</organism>